<evidence type="ECO:0000256" key="10">
    <source>
        <dbReference type="ARBA" id="ARBA00023303"/>
    </source>
</evidence>
<proteinExistence type="inferred from homology"/>
<evidence type="ECO:0000256" key="2">
    <source>
        <dbReference type="ARBA" id="ARBA00022448"/>
    </source>
</evidence>
<keyword evidence="10 14" id="KW-0407">Ion channel</keyword>
<evidence type="ECO:0000256" key="13">
    <source>
        <dbReference type="ARBA" id="ARBA00049940"/>
    </source>
</evidence>
<dbReference type="PANTHER" id="PTHR28259:SF16">
    <property type="entry name" value="FLUORIDE-SPECIFIC ION CHANNEL FLUC 2"/>
    <property type="match status" value="1"/>
</dbReference>
<dbReference type="EMBL" id="CP048104">
    <property type="protein sequence ID" value="QKG85936.1"/>
    <property type="molecule type" value="Genomic_DNA"/>
</dbReference>
<comment type="catalytic activity">
    <reaction evidence="12">
        <text>fluoride(in) = fluoride(out)</text>
        <dbReference type="Rhea" id="RHEA:76159"/>
        <dbReference type="ChEBI" id="CHEBI:17051"/>
    </reaction>
    <physiologicalReaction direction="left-to-right" evidence="12">
        <dbReference type="Rhea" id="RHEA:76160"/>
    </physiologicalReaction>
</comment>
<feature type="binding site" evidence="14">
    <location>
        <position position="68"/>
    </location>
    <ligand>
        <name>Na(+)</name>
        <dbReference type="ChEBI" id="CHEBI:29101"/>
        <note>structural</note>
    </ligand>
</feature>
<dbReference type="GO" id="GO:0062054">
    <property type="term" value="F:fluoride channel activity"/>
    <property type="evidence" value="ECO:0007669"/>
    <property type="project" value="UniProtKB-UniRule"/>
</dbReference>
<protein>
    <recommendedName>
        <fullName evidence="14">Fluoride-specific ion channel FluC</fullName>
    </recommendedName>
</protein>
<feature type="transmembrane region" description="Helical" evidence="14">
    <location>
        <begin position="58"/>
        <end position="78"/>
    </location>
</feature>
<keyword evidence="4 14" id="KW-0812">Transmembrane</keyword>
<evidence type="ECO:0000313" key="15">
    <source>
        <dbReference type="EMBL" id="QKG85936.1"/>
    </source>
</evidence>
<gene>
    <name evidence="14" type="primary">fluC</name>
    <name evidence="14" type="synonym">crcB</name>
    <name evidence="15" type="ORF">GXN76_06500</name>
</gene>
<dbReference type="PANTHER" id="PTHR28259">
    <property type="entry name" value="FLUORIDE EXPORT PROTEIN 1-RELATED"/>
    <property type="match status" value="1"/>
</dbReference>
<evidence type="ECO:0000256" key="14">
    <source>
        <dbReference type="HAMAP-Rule" id="MF_00454"/>
    </source>
</evidence>
<sequence length="117" mass="12301">MLSSLLVAAGGFLGATARYAINRNLPSKGEFPRSTLIVNGSGSFLLGVLMGLPGSDSWLLFAGTGFMGAFTTFSTLNWETVQLQKEKSLLKALCYLGISYIVGLALAMAGYGLVTLL</sequence>
<keyword evidence="7 14" id="KW-0915">Sodium</keyword>
<dbReference type="GO" id="GO:0005886">
    <property type="term" value="C:plasma membrane"/>
    <property type="evidence" value="ECO:0007669"/>
    <property type="project" value="UniProtKB-SubCell"/>
</dbReference>
<comment type="subcellular location">
    <subcellularLocation>
        <location evidence="1 14">Cell membrane</location>
        <topology evidence="1 14">Multi-pass membrane protein</topology>
    </subcellularLocation>
</comment>
<dbReference type="GO" id="GO:0046872">
    <property type="term" value="F:metal ion binding"/>
    <property type="evidence" value="ECO:0007669"/>
    <property type="project" value="UniProtKB-KW"/>
</dbReference>
<evidence type="ECO:0000256" key="12">
    <source>
        <dbReference type="ARBA" id="ARBA00035585"/>
    </source>
</evidence>
<name>A0A7D4C9B8_9BACL</name>
<evidence type="ECO:0000256" key="8">
    <source>
        <dbReference type="ARBA" id="ARBA00023065"/>
    </source>
</evidence>
<keyword evidence="3 14" id="KW-1003">Cell membrane</keyword>
<comment type="caution">
    <text evidence="14">Lacks conserved residue(s) required for the propagation of feature annotation.</text>
</comment>
<feature type="transmembrane region" description="Helical" evidence="14">
    <location>
        <begin position="90"/>
        <end position="114"/>
    </location>
</feature>
<evidence type="ECO:0000313" key="16">
    <source>
        <dbReference type="Proteomes" id="UP000503088"/>
    </source>
</evidence>
<evidence type="ECO:0000256" key="3">
    <source>
        <dbReference type="ARBA" id="ARBA00022475"/>
    </source>
</evidence>
<accession>A0A7D4C9B8</accession>
<feature type="binding site" evidence="14">
    <location>
        <position position="71"/>
    </location>
    <ligand>
        <name>Na(+)</name>
        <dbReference type="ChEBI" id="CHEBI:29101"/>
        <note>structural</note>
    </ligand>
</feature>
<dbReference type="Proteomes" id="UP000503088">
    <property type="component" value="Chromosome"/>
</dbReference>
<comment type="function">
    <text evidence="13 14">Fluoride-specific ion channel. Important for reducing fluoride concentration in the cell, thus reducing its toxicity.</text>
</comment>
<keyword evidence="9 14" id="KW-0472">Membrane</keyword>
<evidence type="ECO:0000256" key="4">
    <source>
        <dbReference type="ARBA" id="ARBA00022692"/>
    </source>
</evidence>
<keyword evidence="16" id="KW-1185">Reference proteome</keyword>
<organism evidence="15 16">
    <name type="scientific">Kroppenstedtia pulmonis</name>
    <dbReference type="NCBI Taxonomy" id="1380685"/>
    <lineage>
        <taxon>Bacteria</taxon>
        <taxon>Bacillati</taxon>
        <taxon>Bacillota</taxon>
        <taxon>Bacilli</taxon>
        <taxon>Bacillales</taxon>
        <taxon>Thermoactinomycetaceae</taxon>
        <taxon>Kroppenstedtia</taxon>
    </lineage>
</organism>
<comment type="activity regulation">
    <text evidence="14">Na(+) is not transported, but it plays an essential structural role and its presence is essential for fluoride channel function.</text>
</comment>
<keyword evidence="2 14" id="KW-0813">Transport</keyword>
<keyword evidence="6 14" id="KW-1133">Transmembrane helix</keyword>
<evidence type="ECO:0000256" key="6">
    <source>
        <dbReference type="ARBA" id="ARBA00022989"/>
    </source>
</evidence>
<evidence type="ECO:0000256" key="9">
    <source>
        <dbReference type="ARBA" id="ARBA00023136"/>
    </source>
</evidence>
<dbReference type="InterPro" id="IPR003691">
    <property type="entry name" value="FluC"/>
</dbReference>
<evidence type="ECO:0000256" key="5">
    <source>
        <dbReference type="ARBA" id="ARBA00022723"/>
    </source>
</evidence>
<evidence type="ECO:0000256" key="1">
    <source>
        <dbReference type="ARBA" id="ARBA00004651"/>
    </source>
</evidence>
<keyword evidence="5 14" id="KW-0479">Metal-binding</keyword>
<dbReference type="HAMAP" id="MF_00454">
    <property type="entry name" value="FluC"/>
    <property type="match status" value="1"/>
</dbReference>
<dbReference type="Pfam" id="PF02537">
    <property type="entry name" value="CRCB"/>
    <property type="match status" value="1"/>
</dbReference>
<dbReference type="GO" id="GO:0140114">
    <property type="term" value="P:cellular detoxification of fluoride"/>
    <property type="evidence" value="ECO:0007669"/>
    <property type="project" value="UniProtKB-UniRule"/>
</dbReference>
<evidence type="ECO:0000256" key="11">
    <source>
        <dbReference type="ARBA" id="ARBA00035120"/>
    </source>
</evidence>
<dbReference type="KEGG" id="kpul:GXN76_06500"/>
<comment type="similarity">
    <text evidence="11 14">Belongs to the fluoride channel Fluc/FEX (TC 1.A.43) family.</text>
</comment>
<dbReference type="AlphaFoldDB" id="A0A7D4C9B8"/>
<keyword evidence="8 14" id="KW-0406">Ion transport</keyword>
<evidence type="ECO:0000256" key="7">
    <source>
        <dbReference type="ARBA" id="ARBA00023053"/>
    </source>
</evidence>
<reference evidence="15 16" key="1">
    <citation type="submission" date="2020-01" db="EMBL/GenBank/DDBJ databases">
        <authorList>
            <person name="Gulvik C.A."/>
            <person name="Batra D.G."/>
        </authorList>
    </citation>
    <scope>NUCLEOTIDE SEQUENCE [LARGE SCALE GENOMIC DNA]</scope>
    <source>
        <strain evidence="15 16">W9323</strain>
    </source>
</reference>